<evidence type="ECO:0000313" key="2">
    <source>
        <dbReference type="Proteomes" id="UP000282656"/>
    </source>
</evidence>
<organism evidence="1 2">
    <name type="scientific">Corallococcus interemptor</name>
    <dbReference type="NCBI Taxonomy" id="2316720"/>
    <lineage>
        <taxon>Bacteria</taxon>
        <taxon>Pseudomonadati</taxon>
        <taxon>Myxococcota</taxon>
        <taxon>Myxococcia</taxon>
        <taxon>Myxococcales</taxon>
        <taxon>Cystobacterineae</taxon>
        <taxon>Myxococcaceae</taxon>
        <taxon>Corallococcus</taxon>
    </lineage>
</organism>
<protein>
    <submittedName>
        <fullName evidence="1">Uncharacterized protein</fullName>
    </submittedName>
</protein>
<keyword evidence="2" id="KW-1185">Reference proteome</keyword>
<comment type="caution">
    <text evidence="1">The sequence shown here is derived from an EMBL/GenBank/DDBJ whole genome shotgun (WGS) entry which is preliminary data.</text>
</comment>
<dbReference type="AlphaFoldDB" id="A0A3A8Q860"/>
<sequence>MTTRSTLTDLMHEVSSRNGDWASPRDLGVDRVTVVAAWLSSDDPAAMLLLLAALHPKRQVETCVALATRMSFFEPMRVEAHSMSRRLPGMNFNGRSPFYFIHLYQLLRSALQVTEDTERPRLKSELAAAIRAVIPEPFTLVGPAA</sequence>
<proteinExistence type="predicted"/>
<reference evidence="2" key="1">
    <citation type="submission" date="2018-09" db="EMBL/GenBank/DDBJ databases">
        <authorList>
            <person name="Livingstone P.G."/>
            <person name="Whitworth D.E."/>
        </authorList>
    </citation>
    <scope>NUCLEOTIDE SEQUENCE [LARGE SCALE GENOMIC DNA]</scope>
    <source>
        <strain evidence="2">AB047A</strain>
    </source>
</reference>
<dbReference type="RefSeq" id="WP_121723064.1">
    <property type="nucleotide sequence ID" value="NZ_RAWM01000078.1"/>
</dbReference>
<evidence type="ECO:0000313" key="1">
    <source>
        <dbReference type="EMBL" id="RKH64857.1"/>
    </source>
</evidence>
<dbReference type="Proteomes" id="UP000282656">
    <property type="component" value="Unassembled WGS sequence"/>
</dbReference>
<dbReference type="OrthoDB" id="5516408at2"/>
<gene>
    <name evidence="1" type="ORF">D7X96_24820</name>
</gene>
<dbReference type="EMBL" id="RAWM01000078">
    <property type="protein sequence ID" value="RKH64857.1"/>
    <property type="molecule type" value="Genomic_DNA"/>
</dbReference>
<name>A0A3A8Q860_9BACT</name>
<accession>A0A3A8Q860</accession>